<proteinExistence type="predicted"/>
<dbReference type="Gene3D" id="3.40.50.720">
    <property type="entry name" value="NAD(P)-binding Rossmann-like Domain"/>
    <property type="match status" value="1"/>
</dbReference>
<comment type="caution">
    <text evidence="1">The sequence shown here is derived from an EMBL/GenBank/DDBJ whole genome shotgun (WGS) entry which is preliminary data.</text>
</comment>
<evidence type="ECO:0000313" key="2">
    <source>
        <dbReference type="Proteomes" id="UP001597405"/>
    </source>
</evidence>
<dbReference type="Proteomes" id="UP001597405">
    <property type="component" value="Unassembled WGS sequence"/>
</dbReference>
<dbReference type="Gene3D" id="3.90.180.10">
    <property type="entry name" value="Medium-chain alcohol dehydrogenases, catalytic domain"/>
    <property type="match status" value="1"/>
</dbReference>
<protein>
    <submittedName>
        <fullName evidence="1">Uncharacterized protein</fullName>
    </submittedName>
</protein>
<sequence length="56" mass="6072">MKAEFEPFDLLFRELKVLGSFLNPFTHRRAAELIASGAIEIGPADLQAVALEDAAA</sequence>
<organism evidence="1 2">
    <name type="scientific">Mesorhizobium newzealandense</name>
    <dbReference type="NCBI Taxonomy" id="1300302"/>
    <lineage>
        <taxon>Bacteria</taxon>
        <taxon>Pseudomonadati</taxon>
        <taxon>Pseudomonadota</taxon>
        <taxon>Alphaproteobacteria</taxon>
        <taxon>Hyphomicrobiales</taxon>
        <taxon>Phyllobacteriaceae</taxon>
        <taxon>Mesorhizobium</taxon>
    </lineage>
</organism>
<evidence type="ECO:0000313" key="1">
    <source>
        <dbReference type="EMBL" id="MFD1984737.1"/>
    </source>
</evidence>
<dbReference type="RefSeq" id="WP_379101015.1">
    <property type="nucleotide sequence ID" value="NZ_JBHUGZ010000013.1"/>
</dbReference>
<name>A0ABW4UB19_9HYPH</name>
<gene>
    <name evidence="1" type="ORF">ACFSOZ_19560</name>
</gene>
<dbReference type="EMBL" id="JBHUGZ010000013">
    <property type="protein sequence ID" value="MFD1984737.1"/>
    <property type="molecule type" value="Genomic_DNA"/>
</dbReference>
<accession>A0ABW4UB19</accession>
<keyword evidence="2" id="KW-1185">Reference proteome</keyword>
<reference evidence="2" key="1">
    <citation type="journal article" date="2019" name="Int. J. Syst. Evol. Microbiol.">
        <title>The Global Catalogue of Microorganisms (GCM) 10K type strain sequencing project: providing services to taxonomists for standard genome sequencing and annotation.</title>
        <authorList>
            <consortium name="The Broad Institute Genomics Platform"/>
            <consortium name="The Broad Institute Genome Sequencing Center for Infectious Disease"/>
            <person name="Wu L."/>
            <person name="Ma J."/>
        </authorList>
    </citation>
    <scope>NUCLEOTIDE SEQUENCE [LARGE SCALE GENOMIC DNA]</scope>
    <source>
        <strain evidence="2">CGMCC 1.16225</strain>
    </source>
</reference>